<dbReference type="PANTHER" id="PTHR11214">
    <property type="entry name" value="BETA-1,3-N-ACETYLGLUCOSAMINYLTRANSFERASE"/>
    <property type="match status" value="1"/>
</dbReference>
<reference evidence="14" key="1">
    <citation type="submission" date="2019-06" db="EMBL/GenBank/DDBJ databases">
        <authorList>
            <consortium name="Wellcome Sanger Institute Data Sharing"/>
        </authorList>
    </citation>
    <scope>NUCLEOTIDE SEQUENCE [LARGE SCALE GENOMIC DNA]</scope>
</reference>
<feature type="transmembrane region" description="Helical" evidence="13">
    <location>
        <begin position="12"/>
        <end position="32"/>
    </location>
</feature>
<keyword evidence="7 13" id="KW-0735">Signal-anchor</keyword>
<dbReference type="AlphaFoldDB" id="A0A667XB58"/>
<evidence type="ECO:0000256" key="10">
    <source>
        <dbReference type="ARBA" id="ARBA00023098"/>
    </source>
</evidence>
<dbReference type="OrthoDB" id="5957813at2759"/>
<dbReference type="GO" id="GO:0006629">
    <property type="term" value="P:lipid metabolic process"/>
    <property type="evidence" value="ECO:0007669"/>
    <property type="project" value="UniProtKB-KW"/>
</dbReference>
<keyword evidence="15" id="KW-1185">Reference proteome</keyword>
<keyword evidence="6 13" id="KW-0812">Transmembrane</keyword>
<keyword evidence="5" id="KW-0808">Transferase</keyword>
<evidence type="ECO:0000256" key="12">
    <source>
        <dbReference type="ARBA" id="ARBA00023180"/>
    </source>
</evidence>
<reference evidence="14" key="2">
    <citation type="submission" date="2025-08" db="UniProtKB">
        <authorList>
            <consortium name="Ensembl"/>
        </authorList>
    </citation>
    <scope>IDENTIFICATION</scope>
</reference>
<gene>
    <name evidence="14" type="primary">b3galt8</name>
</gene>
<dbReference type="GO" id="GO:0008499">
    <property type="term" value="F:N-acetyl-beta-D-glucosaminide beta-(1,3)-galactosyltransferase activity"/>
    <property type="evidence" value="ECO:0007669"/>
    <property type="project" value="TreeGrafter"/>
</dbReference>
<evidence type="ECO:0000313" key="14">
    <source>
        <dbReference type="Ensembl" id="ENSMMDP00005015015.1"/>
    </source>
</evidence>
<dbReference type="EC" id="2.4.1.-" evidence="13"/>
<reference evidence="14" key="3">
    <citation type="submission" date="2025-09" db="UniProtKB">
        <authorList>
            <consortium name="Ensembl"/>
        </authorList>
    </citation>
    <scope>IDENTIFICATION</scope>
</reference>
<keyword evidence="12" id="KW-0325">Glycoprotein</keyword>
<keyword evidence="9 13" id="KW-0333">Golgi apparatus</keyword>
<dbReference type="PANTHER" id="PTHR11214:SF361">
    <property type="entry name" value="HEXOSYLTRANSFERASE"/>
    <property type="match status" value="1"/>
</dbReference>
<evidence type="ECO:0000256" key="8">
    <source>
        <dbReference type="ARBA" id="ARBA00022989"/>
    </source>
</evidence>
<evidence type="ECO:0000256" key="9">
    <source>
        <dbReference type="ARBA" id="ARBA00023034"/>
    </source>
</evidence>
<dbReference type="Proteomes" id="UP000472263">
    <property type="component" value="Chromosome 9"/>
</dbReference>
<evidence type="ECO:0000256" key="1">
    <source>
        <dbReference type="ARBA" id="ARBA00004323"/>
    </source>
</evidence>
<accession>A0A667XB58</accession>
<comment type="subcellular location">
    <subcellularLocation>
        <location evidence="1 13">Golgi apparatus membrane</location>
        <topology evidence="1 13">Single-pass type II membrane protein</topology>
    </subcellularLocation>
</comment>
<dbReference type="GO" id="GO:0006493">
    <property type="term" value="P:protein O-linked glycosylation"/>
    <property type="evidence" value="ECO:0007669"/>
    <property type="project" value="TreeGrafter"/>
</dbReference>
<dbReference type="FunFam" id="3.90.550.50:FF:000001">
    <property type="entry name" value="Hexosyltransferase"/>
    <property type="match status" value="1"/>
</dbReference>
<evidence type="ECO:0000256" key="5">
    <source>
        <dbReference type="ARBA" id="ARBA00022679"/>
    </source>
</evidence>
<sequence>MKITFYCRLVKLLNVSAVLVLSVLLLLSRIRFRRHLPKPSPIPAQDYRLISPETYKYILNQPAACKHRSPLLVLMVPVSPGERTAREAIRKTWGAPGSNTLTMFYVGLPEEGPTSHLQDSLGKESQQHGDIIQMDFLDSYHNLTIKTMMIMNWLATYCPTASYAMKVDADVFVNVFHLIRQLSGSPRQGYITGSVIADGRPRRDSNSKWHLSQDLYPQDSFPPYLSGAGYVFSTDLAERISGASRFVRMIPLEDVYVGLCLRVLGVQPTYSQSLLTLTNLFEIQKLEYERCTFAKRVIVTGFKPAELLLIWQDFSQGHLSC</sequence>
<dbReference type="Pfam" id="PF01762">
    <property type="entry name" value="Galactosyl_T"/>
    <property type="match status" value="1"/>
</dbReference>
<name>A0A667XB58_9TELE</name>
<comment type="pathway">
    <text evidence="2">Protein modification; protein glycosylation.</text>
</comment>
<evidence type="ECO:0000313" key="15">
    <source>
        <dbReference type="Proteomes" id="UP000472263"/>
    </source>
</evidence>
<dbReference type="GO" id="GO:0000139">
    <property type="term" value="C:Golgi membrane"/>
    <property type="evidence" value="ECO:0007669"/>
    <property type="project" value="UniProtKB-SubCell"/>
</dbReference>
<evidence type="ECO:0000256" key="6">
    <source>
        <dbReference type="ARBA" id="ARBA00022692"/>
    </source>
</evidence>
<comment type="similarity">
    <text evidence="3 13">Belongs to the glycosyltransferase 31 family.</text>
</comment>
<dbReference type="GeneTree" id="ENSGT00940000164876"/>
<evidence type="ECO:0000256" key="13">
    <source>
        <dbReference type="RuleBase" id="RU363063"/>
    </source>
</evidence>
<evidence type="ECO:0000256" key="4">
    <source>
        <dbReference type="ARBA" id="ARBA00022676"/>
    </source>
</evidence>
<proteinExistence type="inferred from homology"/>
<evidence type="ECO:0000256" key="7">
    <source>
        <dbReference type="ARBA" id="ARBA00022968"/>
    </source>
</evidence>
<dbReference type="Ensembl" id="ENSMMDT00005015421.1">
    <property type="protein sequence ID" value="ENSMMDP00005015015.1"/>
    <property type="gene ID" value="ENSMMDG00005007681.1"/>
</dbReference>
<keyword evidence="11 13" id="KW-0472">Membrane</keyword>
<dbReference type="Gene3D" id="3.90.550.50">
    <property type="match status" value="1"/>
</dbReference>
<evidence type="ECO:0000256" key="3">
    <source>
        <dbReference type="ARBA" id="ARBA00008661"/>
    </source>
</evidence>
<keyword evidence="4 13" id="KW-0328">Glycosyltransferase</keyword>
<dbReference type="InParanoid" id="A0A667XB58"/>
<evidence type="ECO:0000256" key="2">
    <source>
        <dbReference type="ARBA" id="ARBA00004922"/>
    </source>
</evidence>
<organism evidence="14 15">
    <name type="scientific">Myripristis murdjan</name>
    <name type="common">pinecone soldierfish</name>
    <dbReference type="NCBI Taxonomy" id="586833"/>
    <lineage>
        <taxon>Eukaryota</taxon>
        <taxon>Metazoa</taxon>
        <taxon>Chordata</taxon>
        <taxon>Craniata</taxon>
        <taxon>Vertebrata</taxon>
        <taxon>Euteleostomi</taxon>
        <taxon>Actinopterygii</taxon>
        <taxon>Neopterygii</taxon>
        <taxon>Teleostei</taxon>
        <taxon>Neoteleostei</taxon>
        <taxon>Acanthomorphata</taxon>
        <taxon>Holocentriformes</taxon>
        <taxon>Holocentridae</taxon>
        <taxon>Myripristis</taxon>
    </lineage>
</organism>
<evidence type="ECO:0000256" key="11">
    <source>
        <dbReference type="ARBA" id="ARBA00023136"/>
    </source>
</evidence>
<protein>
    <recommendedName>
        <fullName evidence="13">Hexosyltransferase</fullName>
        <ecNumber evidence="13">2.4.1.-</ecNumber>
    </recommendedName>
</protein>
<keyword evidence="8 13" id="KW-1133">Transmembrane helix</keyword>
<keyword evidence="10" id="KW-0443">Lipid metabolism</keyword>
<dbReference type="InterPro" id="IPR002659">
    <property type="entry name" value="Glyco_trans_31"/>
</dbReference>